<name>H1DER7_9BACT</name>
<dbReference type="STRING" id="742817.HMPREF9449_00753"/>
<gene>
    <name evidence="2" type="ORF">HMPREF9449_00753</name>
</gene>
<feature type="compositionally biased region" description="Basic and acidic residues" evidence="1">
    <location>
        <begin position="270"/>
        <end position="280"/>
    </location>
</feature>
<dbReference type="RefSeq" id="WP_009135901.1">
    <property type="nucleotide sequence ID" value="NZ_JH594596.1"/>
</dbReference>
<evidence type="ECO:0000313" key="2">
    <source>
        <dbReference type="EMBL" id="EHP49967.1"/>
    </source>
</evidence>
<dbReference type="PATRIC" id="fig|742817.3.peg.805"/>
<accession>H1DER7</accession>
<evidence type="ECO:0000256" key="1">
    <source>
        <dbReference type="SAM" id="MobiDB-lite"/>
    </source>
</evidence>
<sequence length="310" mass="34792">MKRIIGIIIGCMLCWEGEAQFRSFAGPASANQQLIEEAVQKGLFIVRQSYQLEDTAAETPAYYGREGKPYFGQLYSLAARLKGGYVIDGRLLTPWAEDVHFDEYRNSTQYRPVISQTAYRNIGEKTYQPLGFRVENRDTLEKGSVLLVKDSLFSEGFSLWEEEGICKGWIVLAVGEKPLSESDSVSLSLMIYRTEINREAGKSLYEIKAPSTALSVVGGVYIYPVVTAIGQLNFRLVGLVQKIGDKWYILAVKEASSMESVPSGLTPVGVREESVTREETVVAPEEQEEQQAEEQPQEHKKGKRDRKKRS</sequence>
<organism evidence="2 3">
    <name type="scientific">Odoribacter laneus YIT 12061</name>
    <dbReference type="NCBI Taxonomy" id="742817"/>
    <lineage>
        <taxon>Bacteria</taxon>
        <taxon>Pseudomonadati</taxon>
        <taxon>Bacteroidota</taxon>
        <taxon>Bacteroidia</taxon>
        <taxon>Bacteroidales</taxon>
        <taxon>Odoribacteraceae</taxon>
        <taxon>Odoribacter</taxon>
    </lineage>
</organism>
<reference evidence="2 3" key="1">
    <citation type="submission" date="2012-01" db="EMBL/GenBank/DDBJ databases">
        <title>The Genome Sequence of Odoribacter laneus YIT 12061.</title>
        <authorList>
            <consortium name="The Broad Institute Genome Sequencing Platform"/>
            <person name="Earl A."/>
            <person name="Ward D."/>
            <person name="Feldgarden M."/>
            <person name="Gevers D."/>
            <person name="Morotomi M."/>
            <person name="Young S.K."/>
            <person name="Zeng Q."/>
            <person name="Gargeya S."/>
            <person name="Fitzgerald M."/>
            <person name="Haas B."/>
            <person name="Abouelleil A."/>
            <person name="Alvarado L."/>
            <person name="Arachchi H.M."/>
            <person name="Berlin A."/>
            <person name="Chapman S.B."/>
            <person name="Gearin G."/>
            <person name="Goldberg J."/>
            <person name="Griggs A."/>
            <person name="Gujja S."/>
            <person name="Hansen M."/>
            <person name="Heiman D."/>
            <person name="Howarth C."/>
            <person name="Larimer J."/>
            <person name="Lui A."/>
            <person name="MacDonald P.J.P."/>
            <person name="McCowen C."/>
            <person name="Montmayeur A."/>
            <person name="Murphy C."/>
            <person name="Neiman D."/>
            <person name="Pearson M."/>
            <person name="Priest M."/>
            <person name="Roberts A."/>
            <person name="Saif S."/>
            <person name="Shea T."/>
            <person name="Sisk P."/>
            <person name="Stolte C."/>
            <person name="Sykes S."/>
            <person name="Wortman J."/>
            <person name="Nusbaum C."/>
            <person name="Birren B."/>
        </authorList>
    </citation>
    <scope>NUCLEOTIDE SEQUENCE [LARGE SCALE GENOMIC DNA]</scope>
    <source>
        <strain evidence="2 3">YIT 12061</strain>
    </source>
</reference>
<feature type="region of interest" description="Disordered" evidence="1">
    <location>
        <begin position="260"/>
        <end position="310"/>
    </location>
</feature>
<dbReference type="HOGENOM" id="CLU_952048_0_0_10"/>
<protein>
    <submittedName>
        <fullName evidence="2">Uncharacterized protein</fullName>
    </submittedName>
</protein>
<proteinExistence type="predicted"/>
<dbReference type="EMBL" id="ADMC01000008">
    <property type="protein sequence ID" value="EHP49967.1"/>
    <property type="molecule type" value="Genomic_DNA"/>
</dbReference>
<evidence type="ECO:0000313" key="3">
    <source>
        <dbReference type="Proteomes" id="UP000004892"/>
    </source>
</evidence>
<dbReference type="Proteomes" id="UP000004892">
    <property type="component" value="Unassembled WGS sequence"/>
</dbReference>
<dbReference type="AlphaFoldDB" id="H1DER7"/>
<dbReference type="GeneID" id="98068376"/>
<comment type="caution">
    <text evidence="2">The sequence shown here is derived from an EMBL/GenBank/DDBJ whole genome shotgun (WGS) entry which is preliminary data.</text>
</comment>
<dbReference type="eggNOG" id="ENOG5033Q0B">
    <property type="taxonomic scope" value="Bacteria"/>
</dbReference>
<feature type="compositionally biased region" description="Basic residues" evidence="1">
    <location>
        <begin position="300"/>
        <end position="310"/>
    </location>
</feature>
<keyword evidence="3" id="KW-1185">Reference proteome</keyword>